<gene>
    <name evidence="1" type="ORF">DXC31_18275</name>
</gene>
<name>A0A3E4URX1_MEDGN</name>
<proteinExistence type="predicted"/>
<dbReference type="AlphaFoldDB" id="A0A3E4URX1"/>
<dbReference type="EMBL" id="QSSX01000112">
    <property type="protein sequence ID" value="RGM14764.1"/>
    <property type="molecule type" value="Genomic_DNA"/>
</dbReference>
<protein>
    <submittedName>
        <fullName evidence="1">Uncharacterized protein</fullName>
    </submittedName>
</protein>
<evidence type="ECO:0000313" key="2">
    <source>
        <dbReference type="Proteomes" id="UP000260808"/>
    </source>
</evidence>
<accession>A0A3E4URX1</accession>
<sequence length="62" mass="7617">WEELEEVRRYFRKEKNKIWKTGTFKEEFYTYIKISGADTWLLSIDTDVIKVEVKKINKKTRS</sequence>
<dbReference type="Proteomes" id="UP000260808">
    <property type="component" value="Unassembled WGS sequence"/>
</dbReference>
<evidence type="ECO:0000313" key="1">
    <source>
        <dbReference type="EMBL" id="RGM14764.1"/>
    </source>
</evidence>
<reference evidence="1 2" key="1">
    <citation type="submission" date="2018-08" db="EMBL/GenBank/DDBJ databases">
        <title>A genome reference for cultivated species of the human gut microbiota.</title>
        <authorList>
            <person name="Zou Y."/>
            <person name="Xue W."/>
            <person name="Luo G."/>
        </authorList>
    </citation>
    <scope>NUCLEOTIDE SEQUENCE [LARGE SCALE GENOMIC DNA]</scope>
    <source>
        <strain evidence="1 2">TF01-20-2</strain>
    </source>
</reference>
<feature type="non-terminal residue" evidence="1">
    <location>
        <position position="1"/>
    </location>
</feature>
<comment type="caution">
    <text evidence="1">The sequence shown here is derived from an EMBL/GenBank/DDBJ whole genome shotgun (WGS) entry which is preliminary data.</text>
</comment>
<organism evidence="1 2">
    <name type="scientific">Mediterraneibacter gnavus</name>
    <name type="common">Ruminococcus gnavus</name>
    <dbReference type="NCBI Taxonomy" id="33038"/>
    <lineage>
        <taxon>Bacteria</taxon>
        <taxon>Bacillati</taxon>
        <taxon>Bacillota</taxon>
        <taxon>Clostridia</taxon>
        <taxon>Lachnospirales</taxon>
        <taxon>Lachnospiraceae</taxon>
        <taxon>Mediterraneibacter</taxon>
    </lineage>
</organism>